<dbReference type="InterPro" id="IPR043129">
    <property type="entry name" value="ATPase_NBD"/>
</dbReference>
<feature type="region of interest" description="Disordered" evidence="1">
    <location>
        <begin position="173"/>
        <end position="198"/>
    </location>
</feature>
<dbReference type="PANTHER" id="PTHR11735">
    <property type="entry name" value="TRNA N6-ADENOSINE THREONYLCARBAMOYLTRANSFERASE"/>
    <property type="match status" value="1"/>
</dbReference>
<reference evidence="3 4" key="1">
    <citation type="journal article" date="2017" name="Int. J. Syst. Evol. Microbiol.">
        <title>Rhodosalinus sediminis gen. nov., sp. nov., isolated from marine saltern.</title>
        <authorList>
            <person name="Guo L.Y."/>
            <person name="Ling S.K."/>
            <person name="Li C.M."/>
            <person name="Chen G.J."/>
            <person name="Du Z.J."/>
        </authorList>
    </citation>
    <scope>NUCLEOTIDE SEQUENCE [LARGE SCALE GENOMIC DNA]</scope>
    <source>
        <strain evidence="3 4">WDN1C137</strain>
    </source>
</reference>
<proteinExistence type="predicted"/>
<evidence type="ECO:0000259" key="2">
    <source>
        <dbReference type="Pfam" id="PF00814"/>
    </source>
</evidence>
<dbReference type="InterPro" id="IPR022496">
    <property type="entry name" value="T6A_TsaB"/>
</dbReference>
<dbReference type="OrthoDB" id="9809995at2"/>
<dbReference type="NCBIfam" id="TIGR03725">
    <property type="entry name" value="T6A_YeaZ"/>
    <property type="match status" value="1"/>
</dbReference>
<name>A0A3D9BTJ6_9RHOB</name>
<evidence type="ECO:0000313" key="3">
    <source>
        <dbReference type="EMBL" id="REC56818.1"/>
    </source>
</evidence>
<dbReference type="RefSeq" id="WP_115979451.1">
    <property type="nucleotide sequence ID" value="NZ_QOHR01000009.1"/>
</dbReference>
<comment type="caution">
    <text evidence="3">The sequence shown here is derived from an EMBL/GenBank/DDBJ whole genome shotgun (WGS) entry which is preliminary data.</text>
</comment>
<feature type="compositionally biased region" description="Low complexity" evidence="1">
    <location>
        <begin position="180"/>
        <end position="192"/>
    </location>
</feature>
<evidence type="ECO:0000256" key="1">
    <source>
        <dbReference type="SAM" id="MobiDB-lite"/>
    </source>
</evidence>
<dbReference type="AlphaFoldDB" id="A0A3D9BTJ6"/>
<dbReference type="InterPro" id="IPR000905">
    <property type="entry name" value="Gcp-like_dom"/>
</dbReference>
<dbReference type="EMBL" id="QOHR01000009">
    <property type="protein sequence ID" value="REC56818.1"/>
    <property type="molecule type" value="Genomic_DNA"/>
</dbReference>
<dbReference type="SUPFAM" id="SSF53067">
    <property type="entry name" value="Actin-like ATPase domain"/>
    <property type="match status" value="1"/>
</dbReference>
<dbReference type="PANTHER" id="PTHR11735:SF11">
    <property type="entry name" value="TRNA THREONYLCARBAMOYLADENOSINE BIOSYNTHESIS PROTEIN TSAB"/>
    <property type="match status" value="1"/>
</dbReference>
<protein>
    <submittedName>
        <fullName evidence="3">tRNA (Adenosine(37)-N6)-threonylcarbamoyltransferase complex dimerization subunit type 1 TsaB</fullName>
    </submittedName>
</protein>
<dbReference type="GO" id="GO:0005829">
    <property type="term" value="C:cytosol"/>
    <property type="evidence" value="ECO:0007669"/>
    <property type="project" value="TreeGrafter"/>
</dbReference>
<dbReference type="Pfam" id="PF00814">
    <property type="entry name" value="TsaD"/>
    <property type="match status" value="1"/>
</dbReference>
<keyword evidence="4" id="KW-1185">Reference proteome</keyword>
<keyword evidence="3" id="KW-0808">Transferase</keyword>
<dbReference type="Gene3D" id="3.30.420.40">
    <property type="match status" value="1"/>
</dbReference>
<dbReference type="GO" id="GO:0002949">
    <property type="term" value="P:tRNA threonylcarbamoyladenosine modification"/>
    <property type="evidence" value="ECO:0007669"/>
    <property type="project" value="InterPro"/>
</dbReference>
<organism evidence="3 4">
    <name type="scientific">Rhodosalinus sediminis</name>
    <dbReference type="NCBI Taxonomy" id="1940533"/>
    <lineage>
        <taxon>Bacteria</taxon>
        <taxon>Pseudomonadati</taxon>
        <taxon>Pseudomonadota</taxon>
        <taxon>Alphaproteobacteria</taxon>
        <taxon>Rhodobacterales</taxon>
        <taxon>Paracoccaceae</taxon>
        <taxon>Rhodosalinus</taxon>
    </lineage>
</organism>
<sequence length="198" mass="19844">MSASDPLVLGFDTSAAHCAAALLSGERCLAARAEEMGRGQAERLMPMLEALLAEAGARWSDLARIGVGTGPGNFTGLRIAVAAARGLALGLGVPAVGVSTFAVIHARTPGPHLAVVPAPQGRLYAAAPGAAPALMEAEAAAARRLPLAHAPEPAALAEGVARAAAAQRGPVEPPAPLYIRPPDAAPAREAPPVIFDDA</sequence>
<gene>
    <name evidence="3" type="primary">tsaB</name>
    <name evidence="3" type="ORF">DRV84_08455</name>
</gene>
<dbReference type="GO" id="GO:0016740">
    <property type="term" value="F:transferase activity"/>
    <property type="evidence" value="ECO:0007669"/>
    <property type="project" value="UniProtKB-KW"/>
</dbReference>
<evidence type="ECO:0000313" key="4">
    <source>
        <dbReference type="Proteomes" id="UP000257131"/>
    </source>
</evidence>
<feature type="domain" description="Gcp-like" evidence="2">
    <location>
        <begin position="37"/>
        <end position="108"/>
    </location>
</feature>
<dbReference type="Proteomes" id="UP000257131">
    <property type="component" value="Unassembled WGS sequence"/>
</dbReference>
<accession>A0A3D9BTJ6</accession>